<dbReference type="Pfam" id="PF12796">
    <property type="entry name" value="Ank_2"/>
    <property type="match status" value="1"/>
</dbReference>
<feature type="domain" description="DUF3447" evidence="3">
    <location>
        <begin position="288"/>
        <end position="354"/>
    </location>
</feature>
<reference evidence="4 5" key="1">
    <citation type="submission" date="2024-04" db="EMBL/GenBank/DDBJ databases">
        <title>Tritrichomonas musculus Genome.</title>
        <authorList>
            <person name="Alves-Ferreira E."/>
            <person name="Grigg M."/>
            <person name="Lorenzi H."/>
            <person name="Galac M."/>
        </authorList>
    </citation>
    <scope>NUCLEOTIDE SEQUENCE [LARGE SCALE GENOMIC DNA]</scope>
    <source>
        <strain evidence="4 5">EAF2021</strain>
    </source>
</reference>
<evidence type="ECO:0000313" key="4">
    <source>
        <dbReference type="EMBL" id="KAK8894582.1"/>
    </source>
</evidence>
<accession>A0ABR2KUI0</accession>
<sequence>MYETAEEQLKDFQEIADFQEKLLNIDFSDSNNAISLFDEVLNSSLLKSKWTFRSILVSIYTCFLCRPHSNLDYVNLFIKFAQLPENPFKSDDYVLSFTNCYFIYQLYKEGLVTIDSIHSNSHRKEEMLVYFYPELKQNFPNSPLFKVQKRINYTNYDKIKQYVIDYYQSLTQKPIFNQNNPIKEESEKNENQFDEQSIFEKFIELRSIGHNPDPIATAIRSDDVDKMQKIFSQTNMPYDNTLKFSPFESCNYANNSFDLPTFIEYAAYFGSLKCFKFLYQQIPTLPTKTSRYAIAGGNYEIIHLCELGKAEFDADCYNLAIRFFRNEIVDYLEENLGFEKNISSASKSIVFYNLGQLISHKDVISKNPNEKDETGYTLLSLACLNGDLDIVNYLLTTFSDKININEQNTSKNRPLYYASAAGHLEIIKFLASNQQIDINAPNSGNYTALHCAAEKGHLNVVKYLCSLPNIDINCDCGRNFRPIDDAVLNGNMDIILYLISLPNIIIYHDSEYPTILQNAVYSRRLDIVELVFQLVDKLEDMKKLNESIYKAQENARTGGMEDIQHFLEKFEN</sequence>
<keyword evidence="2" id="KW-0040">ANK repeat</keyword>
<dbReference type="InterPro" id="IPR036770">
    <property type="entry name" value="Ankyrin_rpt-contain_sf"/>
</dbReference>
<evidence type="ECO:0000313" key="5">
    <source>
        <dbReference type="Proteomes" id="UP001470230"/>
    </source>
</evidence>
<gene>
    <name evidence="4" type="ORF">M9Y10_023018</name>
</gene>
<dbReference type="Proteomes" id="UP001470230">
    <property type="component" value="Unassembled WGS sequence"/>
</dbReference>
<dbReference type="InterPro" id="IPR002110">
    <property type="entry name" value="Ankyrin_rpt"/>
</dbReference>
<keyword evidence="1" id="KW-0677">Repeat</keyword>
<dbReference type="PANTHER" id="PTHR24171">
    <property type="entry name" value="ANKYRIN REPEAT DOMAIN-CONTAINING PROTEIN 39-RELATED"/>
    <property type="match status" value="1"/>
</dbReference>
<dbReference type="Gene3D" id="1.25.40.20">
    <property type="entry name" value="Ankyrin repeat-containing domain"/>
    <property type="match status" value="1"/>
</dbReference>
<dbReference type="SMART" id="SM00248">
    <property type="entry name" value="ANK"/>
    <property type="match status" value="6"/>
</dbReference>
<evidence type="ECO:0000256" key="2">
    <source>
        <dbReference type="ARBA" id="ARBA00023043"/>
    </source>
</evidence>
<protein>
    <recommendedName>
        <fullName evidence="3">DUF3447 domain-containing protein</fullName>
    </recommendedName>
</protein>
<organism evidence="4 5">
    <name type="scientific">Tritrichomonas musculus</name>
    <dbReference type="NCBI Taxonomy" id="1915356"/>
    <lineage>
        <taxon>Eukaryota</taxon>
        <taxon>Metamonada</taxon>
        <taxon>Parabasalia</taxon>
        <taxon>Tritrichomonadida</taxon>
        <taxon>Tritrichomonadidae</taxon>
        <taxon>Tritrichomonas</taxon>
    </lineage>
</organism>
<dbReference type="SUPFAM" id="SSF48403">
    <property type="entry name" value="Ankyrin repeat"/>
    <property type="match status" value="1"/>
</dbReference>
<proteinExistence type="predicted"/>
<evidence type="ECO:0000259" key="3">
    <source>
        <dbReference type="Pfam" id="PF11929"/>
    </source>
</evidence>
<keyword evidence="5" id="KW-1185">Reference proteome</keyword>
<dbReference type="Pfam" id="PF11929">
    <property type="entry name" value="DUF3447"/>
    <property type="match status" value="1"/>
</dbReference>
<dbReference type="InterPro" id="IPR020683">
    <property type="entry name" value="DUF3447"/>
</dbReference>
<dbReference type="EMBL" id="JAPFFF010000003">
    <property type="protein sequence ID" value="KAK8894582.1"/>
    <property type="molecule type" value="Genomic_DNA"/>
</dbReference>
<evidence type="ECO:0000256" key="1">
    <source>
        <dbReference type="ARBA" id="ARBA00022737"/>
    </source>
</evidence>
<comment type="caution">
    <text evidence="4">The sequence shown here is derived from an EMBL/GenBank/DDBJ whole genome shotgun (WGS) entry which is preliminary data.</text>
</comment>
<name>A0ABR2KUI0_9EUKA</name>